<organism evidence="2 3">
    <name type="scientific">Caerostris darwini</name>
    <dbReference type="NCBI Taxonomy" id="1538125"/>
    <lineage>
        <taxon>Eukaryota</taxon>
        <taxon>Metazoa</taxon>
        <taxon>Ecdysozoa</taxon>
        <taxon>Arthropoda</taxon>
        <taxon>Chelicerata</taxon>
        <taxon>Arachnida</taxon>
        <taxon>Araneae</taxon>
        <taxon>Araneomorphae</taxon>
        <taxon>Entelegynae</taxon>
        <taxon>Araneoidea</taxon>
        <taxon>Araneidae</taxon>
        <taxon>Caerostris</taxon>
    </lineage>
</organism>
<feature type="region of interest" description="Disordered" evidence="1">
    <location>
        <begin position="45"/>
        <end position="94"/>
    </location>
</feature>
<gene>
    <name evidence="2" type="ORF">CDAR_33931</name>
</gene>
<dbReference type="EMBL" id="BPLQ01012157">
    <property type="protein sequence ID" value="GIY63039.1"/>
    <property type="molecule type" value="Genomic_DNA"/>
</dbReference>
<name>A0AAV4UZ62_9ARAC</name>
<evidence type="ECO:0000313" key="2">
    <source>
        <dbReference type="EMBL" id="GIY63039.1"/>
    </source>
</evidence>
<proteinExistence type="predicted"/>
<dbReference type="Proteomes" id="UP001054837">
    <property type="component" value="Unassembled WGS sequence"/>
</dbReference>
<evidence type="ECO:0000313" key="3">
    <source>
        <dbReference type="Proteomes" id="UP001054837"/>
    </source>
</evidence>
<keyword evidence="3" id="KW-1185">Reference proteome</keyword>
<reference evidence="2 3" key="1">
    <citation type="submission" date="2021-06" db="EMBL/GenBank/DDBJ databases">
        <title>Caerostris darwini draft genome.</title>
        <authorList>
            <person name="Kono N."/>
            <person name="Arakawa K."/>
        </authorList>
    </citation>
    <scope>NUCLEOTIDE SEQUENCE [LARGE SCALE GENOMIC DNA]</scope>
</reference>
<sequence length="94" mass="10784">MLKIIKLILIQPIITKEKQQQAEQLHPMELHLPQIFLHPSNKCQVAGEEHPSLPRNHSGIHPSRTSASEEFLIRGSQRKTRKTTQLRGMRCLSS</sequence>
<comment type="caution">
    <text evidence="2">The sequence shown here is derived from an EMBL/GenBank/DDBJ whole genome shotgun (WGS) entry which is preliminary data.</text>
</comment>
<evidence type="ECO:0000256" key="1">
    <source>
        <dbReference type="SAM" id="MobiDB-lite"/>
    </source>
</evidence>
<protein>
    <submittedName>
        <fullName evidence="2">Uncharacterized protein</fullName>
    </submittedName>
</protein>
<accession>A0AAV4UZ62</accession>
<dbReference type="AlphaFoldDB" id="A0AAV4UZ62"/>